<evidence type="ECO:0000259" key="5">
    <source>
        <dbReference type="Pfam" id="PF00890"/>
    </source>
</evidence>
<dbReference type="InterPro" id="IPR027477">
    <property type="entry name" value="Succ_DH/fumarate_Rdtase_cat_sf"/>
</dbReference>
<gene>
    <name evidence="6" type="ORF">H0A72_03365</name>
</gene>
<dbReference type="SUPFAM" id="SSF51905">
    <property type="entry name" value="FAD/NAD(P)-binding domain"/>
    <property type="match status" value="1"/>
</dbReference>
<dbReference type="EMBL" id="JACCEM010000002">
    <property type="protein sequence ID" value="NYT48341.1"/>
    <property type="molecule type" value="Genomic_DNA"/>
</dbReference>
<dbReference type="AlphaFoldDB" id="A0A853G0I6"/>
<name>A0A853G0I6_9BURK</name>
<keyword evidence="2" id="KW-0285">Flavoprotein</keyword>
<dbReference type="InterPro" id="IPR050315">
    <property type="entry name" value="FAD-oxidoreductase_2"/>
</dbReference>
<dbReference type="PANTHER" id="PTHR43400:SF7">
    <property type="entry name" value="FAD-DEPENDENT OXIDOREDUCTASE 2 FAD BINDING DOMAIN-CONTAINING PROTEIN"/>
    <property type="match status" value="1"/>
</dbReference>
<keyword evidence="4" id="KW-0560">Oxidoreductase</keyword>
<dbReference type="InterPro" id="IPR003953">
    <property type="entry name" value="FAD-dep_OxRdtase_2_FAD-bd"/>
</dbReference>
<evidence type="ECO:0000313" key="7">
    <source>
        <dbReference type="Proteomes" id="UP000559809"/>
    </source>
</evidence>
<protein>
    <submittedName>
        <fullName evidence="6">FAD-dependent oxidoreductase</fullName>
    </submittedName>
</protein>
<evidence type="ECO:0000256" key="2">
    <source>
        <dbReference type="ARBA" id="ARBA00022630"/>
    </source>
</evidence>
<dbReference type="PANTHER" id="PTHR43400">
    <property type="entry name" value="FUMARATE REDUCTASE"/>
    <property type="match status" value="1"/>
</dbReference>
<organism evidence="6 7">
    <name type="scientific">Parapusillimonas granuli</name>
    <dbReference type="NCBI Taxonomy" id="380911"/>
    <lineage>
        <taxon>Bacteria</taxon>
        <taxon>Pseudomonadati</taxon>
        <taxon>Pseudomonadota</taxon>
        <taxon>Betaproteobacteria</taxon>
        <taxon>Burkholderiales</taxon>
        <taxon>Alcaligenaceae</taxon>
        <taxon>Parapusillimonas</taxon>
    </lineage>
</organism>
<dbReference type="Pfam" id="PF00890">
    <property type="entry name" value="FAD_binding_2"/>
    <property type="match status" value="1"/>
</dbReference>
<evidence type="ECO:0000313" key="6">
    <source>
        <dbReference type="EMBL" id="NYT48341.1"/>
    </source>
</evidence>
<evidence type="ECO:0000256" key="4">
    <source>
        <dbReference type="ARBA" id="ARBA00023002"/>
    </source>
</evidence>
<comment type="cofactor">
    <cofactor evidence="1">
        <name>FAD</name>
        <dbReference type="ChEBI" id="CHEBI:57692"/>
    </cofactor>
</comment>
<sequence length="473" mass="49193">MAVKPAEQAKFEFSVPVVVIGAGACGLTAALSVAERGVGVLVLERDEHPTGSTSLSAGLIPAAGTRLQREKGIEDSAERFAADISAKAHGLNDPVVVQAVAAASGPTVDWLVDTHELDLHLVEGFRYPGHSQLRMHGPRSQSGADLEGMLLTAAAAAGVDIITSASAEDLYADENGRIAAVGFRRPDGSMEVVGCDAVILACNGFGGNPGKVRQYIPEMAEAEYFGHTSNTGDALDWGMALGAQALDLGAYQGHGSVSTPHGSLLTWAVITLGGIQVNRDGERFADEMQGYSEHAQEVLRQPGKVAWNIYDARCEAPALAFQDYRELVAMGGIRQADSVAELAAATGLPQAALERTLRGVEACARGEAADPFGRDFTGNMPLAPPYRAAKVTGALFHTQGGLAIDSSARVLRADGRPLPNLYAGGGAARGFCGPAAFGYLSGNGLLSAVVLGRIAALSFLNDAALDFNLEDKK</sequence>
<dbReference type="PROSITE" id="PS51257">
    <property type="entry name" value="PROKAR_LIPOPROTEIN"/>
    <property type="match status" value="1"/>
</dbReference>
<proteinExistence type="predicted"/>
<dbReference type="GO" id="GO:0016491">
    <property type="term" value="F:oxidoreductase activity"/>
    <property type="evidence" value="ECO:0007669"/>
    <property type="project" value="UniProtKB-KW"/>
</dbReference>
<dbReference type="RefSeq" id="WP_180153658.1">
    <property type="nucleotide sequence ID" value="NZ_JACCEM010000002.1"/>
</dbReference>
<comment type="caution">
    <text evidence="6">The sequence shown here is derived from an EMBL/GenBank/DDBJ whole genome shotgun (WGS) entry which is preliminary data.</text>
</comment>
<dbReference type="Gene3D" id="3.50.50.60">
    <property type="entry name" value="FAD/NAD(P)-binding domain"/>
    <property type="match status" value="1"/>
</dbReference>
<evidence type="ECO:0000256" key="1">
    <source>
        <dbReference type="ARBA" id="ARBA00001974"/>
    </source>
</evidence>
<dbReference type="Proteomes" id="UP000559809">
    <property type="component" value="Unassembled WGS sequence"/>
</dbReference>
<evidence type="ECO:0000256" key="3">
    <source>
        <dbReference type="ARBA" id="ARBA00022827"/>
    </source>
</evidence>
<keyword evidence="7" id="KW-1185">Reference proteome</keyword>
<dbReference type="PRINTS" id="PR00411">
    <property type="entry name" value="PNDRDTASEI"/>
</dbReference>
<dbReference type="InterPro" id="IPR036188">
    <property type="entry name" value="FAD/NAD-bd_sf"/>
</dbReference>
<dbReference type="Gene3D" id="3.90.700.10">
    <property type="entry name" value="Succinate dehydrogenase/fumarate reductase flavoprotein, catalytic domain"/>
    <property type="match status" value="1"/>
</dbReference>
<keyword evidence="3" id="KW-0274">FAD</keyword>
<feature type="domain" description="FAD-dependent oxidoreductase 2 FAD-binding" evidence="5">
    <location>
        <begin position="17"/>
        <end position="431"/>
    </location>
</feature>
<reference evidence="6 7" key="1">
    <citation type="submission" date="2020-07" db="EMBL/GenBank/DDBJ databases">
        <title>Taxonomic revisions and descriptions of new bacterial species based on genomic comparisons in the high-G+C-content subgroup of the family Alcaligenaceae.</title>
        <authorList>
            <person name="Szabo A."/>
            <person name="Felfoldi T."/>
        </authorList>
    </citation>
    <scope>NUCLEOTIDE SEQUENCE [LARGE SCALE GENOMIC DNA]</scope>
    <source>
        <strain evidence="6 7">LMG 24012</strain>
    </source>
</reference>
<accession>A0A853G0I6</accession>
<dbReference type="SUPFAM" id="SSF56425">
    <property type="entry name" value="Succinate dehydrogenase/fumarate reductase flavoprotein, catalytic domain"/>
    <property type="match status" value="1"/>
</dbReference>